<dbReference type="InterPro" id="IPR005225">
    <property type="entry name" value="Small_GTP-bd"/>
</dbReference>
<evidence type="ECO:0000256" key="3">
    <source>
        <dbReference type="ARBA" id="ARBA00023134"/>
    </source>
</evidence>
<evidence type="ECO:0008006" key="6">
    <source>
        <dbReference type="Google" id="ProtNLM"/>
    </source>
</evidence>
<keyword evidence="2" id="KW-0547">Nucleotide-binding</keyword>
<dbReference type="PROSITE" id="PS51419">
    <property type="entry name" value="RAB"/>
    <property type="match status" value="1"/>
</dbReference>
<dbReference type="PANTHER" id="PTHR47981:SF20">
    <property type="entry name" value="RAS-RELATED PROTEIN RAB-7A"/>
    <property type="match status" value="1"/>
</dbReference>
<evidence type="ECO:0000256" key="1">
    <source>
        <dbReference type="ARBA" id="ARBA00006270"/>
    </source>
</evidence>
<keyword evidence="5" id="KW-1185">Reference proteome</keyword>
<proteinExistence type="inferred from homology"/>
<dbReference type="SUPFAM" id="SSF52540">
    <property type="entry name" value="P-loop containing nucleoside triphosphate hydrolases"/>
    <property type="match status" value="1"/>
</dbReference>
<evidence type="ECO:0000313" key="5">
    <source>
        <dbReference type="Proteomes" id="UP001208689"/>
    </source>
</evidence>
<dbReference type="NCBIfam" id="TIGR00231">
    <property type="entry name" value="small_GTP"/>
    <property type="match status" value="1"/>
</dbReference>
<dbReference type="SMART" id="SM00174">
    <property type="entry name" value="RHO"/>
    <property type="match status" value="1"/>
</dbReference>
<dbReference type="Pfam" id="PF00071">
    <property type="entry name" value="Ras"/>
    <property type="match status" value="1"/>
</dbReference>
<gene>
    <name evidence="4" type="ORF">NEF87_003528</name>
</gene>
<dbReference type="InterPro" id="IPR027417">
    <property type="entry name" value="P-loop_NTPase"/>
</dbReference>
<dbReference type="PROSITE" id="PS51421">
    <property type="entry name" value="RAS"/>
    <property type="match status" value="1"/>
</dbReference>
<evidence type="ECO:0000313" key="4">
    <source>
        <dbReference type="EMBL" id="UYP47243.1"/>
    </source>
</evidence>
<comment type="similarity">
    <text evidence="1">Belongs to the small GTPase superfamily. Rab family.</text>
</comment>
<evidence type="ECO:0000256" key="2">
    <source>
        <dbReference type="ARBA" id="ARBA00022741"/>
    </source>
</evidence>
<name>A0ABY6HUQ5_9ARCH</name>
<keyword evidence="3" id="KW-0342">GTP-binding</keyword>
<dbReference type="SMART" id="SM00173">
    <property type="entry name" value="RAS"/>
    <property type="match status" value="1"/>
</dbReference>
<accession>A0ABY6HUQ5</accession>
<organism evidence="4 5">
    <name type="scientific">Candidatus Lokiarchaeum ossiferum</name>
    <dbReference type="NCBI Taxonomy" id="2951803"/>
    <lineage>
        <taxon>Archaea</taxon>
        <taxon>Promethearchaeati</taxon>
        <taxon>Promethearchaeota</taxon>
        <taxon>Promethearchaeia</taxon>
        <taxon>Promethearchaeales</taxon>
        <taxon>Promethearchaeaceae</taxon>
        <taxon>Candidatus Lokiarchaeum</taxon>
    </lineage>
</organism>
<dbReference type="InterPro" id="IPR001806">
    <property type="entry name" value="Small_GTPase"/>
</dbReference>
<dbReference type="CDD" id="cd00154">
    <property type="entry name" value="Rab"/>
    <property type="match status" value="1"/>
</dbReference>
<dbReference type="PROSITE" id="PS51417">
    <property type="entry name" value="ARF"/>
    <property type="match status" value="1"/>
</dbReference>
<protein>
    <recommendedName>
        <fullName evidence="6">GTP-binding protein</fullName>
    </recommendedName>
</protein>
<dbReference type="Proteomes" id="UP001208689">
    <property type="component" value="Chromosome"/>
</dbReference>
<dbReference type="PRINTS" id="PR00449">
    <property type="entry name" value="RASTRNSFRMNG"/>
</dbReference>
<dbReference type="PANTHER" id="PTHR47981">
    <property type="entry name" value="RAB FAMILY"/>
    <property type="match status" value="1"/>
</dbReference>
<sequence length="199" mass="22880">MPENLDSDLNTESGKQVRQIKKKVLILGEGGVGKTTLLYRYVNKVFLDSTKMTIGSDFFVKKLKTIDEQYENRLTLLLWDFAGQERFRFILKDYTKGAEGVILVFDLVRYNTLQKLFNWIDILKEGGVWGNPDVKFYLVGSKRDLVPGNEQAIPTDIIEDFKKEFNIDSYFETSARDGTGIEDLFRTVAKSLIAQEDQK</sequence>
<dbReference type="SMART" id="SM00175">
    <property type="entry name" value="RAB"/>
    <property type="match status" value="1"/>
</dbReference>
<dbReference type="EMBL" id="CP104013">
    <property type="protein sequence ID" value="UYP47243.1"/>
    <property type="molecule type" value="Genomic_DNA"/>
</dbReference>
<dbReference type="Gene3D" id="3.40.50.300">
    <property type="entry name" value="P-loop containing nucleotide triphosphate hydrolases"/>
    <property type="match status" value="1"/>
</dbReference>
<reference evidence="4" key="1">
    <citation type="submission" date="2022-09" db="EMBL/GenBank/DDBJ databases">
        <title>Actin cytoskeleton and complex cell architecture in an #Asgard archaeon.</title>
        <authorList>
            <person name="Ponce Toledo R.I."/>
            <person name="Schleper C."/>
            <person name="Rodrigues Oliveira T."/>
            <person name="Wollweber F."/>
            <person name="Xu J."/>
            <person name="Rittmann S."/>
            <person name="Klingl A."/>
            <person name="Pilhofer M."/>
        </authorList>
    </citation>
    <scope>NUCLEOTIDE SEQUENCE</scope>
    <source>
        <strain evidence="4">B-35</strain>
    </source>
</reference>